<keyword evidence="4 7" id="KW-0067">ATP-binding</keyword>
<dbReference type="AlphaFoldDB" id="A0A6N8IET8"/>
<reference evidence="12 13" key="1">
    <citation type="submission" date="2019-11" db="EMBL/GenBank/DDBJ databases">
        <title>Whole genome shotgun sequencing (WGS) data from Adlercreutzia equolifaciens ResAG-91, Eggerthella lenta MRI-F36, MRI-F37, MRI-F40, ResAG-49, ResAG-88, ResAG-121, ResAG-145, and Gordonibacter sp. ResAG-5, ResAG-26, ResAG-43, ResAG-50, ResAG-59.</title>
        <authorList>
            <person name="Stoll D.A."/>
            <person name="Danylec N."/>
            <person name="Franz C.M.A.P."/>
            <person name="Huch M."/>
        </authorList>
    </citation>
    <scope>NUCLEOTIDE SEQUENCE [LARGE SCALE GENOMIC DNA]</scope>
    <source>
        <strain evidence="12 13">ResAG-59</strain>
    </source>
</reference>
<dbReference type="RefSeq" id="WP_157006272.1">
    <property type="nucleotide sequence ID" value="NZ_DBFAKL010000094.1"/>
</dbReference>
<dbReference type="PROSITE" id="PS51195">
    <property type="entry name" value="Q_MOTIF"/>
    <property type="match status" value="1"/>
</dbReference>
<feature type="compositionally biased region" description="Basic and acidic residues" evidence="8">
    <location>
        <begin position="522"/>
        <end position="535"/>
    </location>
</feature>
<dbReference type="InterPro" id="IPR011545">
    <property type="entry name" value="DEAD/DEAH_box_helicase_dom"/>
</dbReference>
<evidence type="ECO:0000259" key="11">
    <source>
        <dbReference type="PROSITE" id="PS51195"/>
    </source>
</evidence>
<sequence length="535" mass="58367">MTKFADLGLSKNALAAVEKLGYENPTPVQEQAIPLVLEGRDVIAAASTGTGKTAAFLLPVLSTLPRVKGRNRAPRMLVVSPTRELAQQIARTCMQISRKTGHFTTTVFGGTPYGPQIKELRGGTDVLIATPGRLKDLMKRGVVNLSCVEVLVLDEADRMLDMGFLPDVTTIVDATPECRQTLLFSATIDQSIQKNLGSLLNDPAMVEIARNGETAKTVEQFMMPIKNFNKPELLEAVLREKGSERVIVFARTKNRTEDCAEALCDAGFRAESIHSDKSQGARRRALDNFRRGKTSILVATDVLARGIDVPDVDHVINFDLPDMPEDYVHRIGRTGRAGEKGYAISFVTRETSRTLKDIERLIGKDIPFMELETYELDPSLLKQKKGGARQGGSKNGGSKPYGKRPAGKSYGKPAGKGGYRTSDDREGGKPARKSYAAEGSTRMGGEDKGGKRFERTEAPRSGKGGYDRANAGKPGKRSDRSGKPASARGEKSFDKPYREGSKPAKKQRSKKGNGTGGYDYSRFAKSDKREAAERF</sequence>
<dbReference type="CDD" id="cd00268">
    <property type="entry name" value="DEADc"/>
    <property type="match status" value="1"/>
</dbReference>
<evidence type="ECO:0000259" key="10">
    <source>
        <dbReference type="PROSITE" id="PS51194"/>
    </source>
</evidence>
<dbReference type="SUPFAM" id="SSF52540">
    <property type="entry name" value="P-loop containing nucleoside triphosphate hydrolases"/>
    <property type="match status" value="1"/>
</dbReference>
<evidence type="ECO:0000256" key="8">
    <source>
        <dbReference type="SAM" id="MobiDB-lite"/>
    </source>
</evidence>
<proteinExistence type="inferred from homology"/>
<keyword evidence="13" id="KW-1185">Reference proteome</keyword>
<dbReference type="GO" id="GO:0003676">
    <property type="term" value="F:nucleic acid binding"/>
    <property type="evidence" value="ECO:0007669"/>
    <property type="project" value="InterPro"/>
</dbReference>
<evidence type="ECO:0000256" key="6">
    <source>
        <dbReference type="PROSITE-ProRule" id="PRU00552"/>
    </source>
</evidence>
<evidence type="ECO:0000313" key="12">
    <source>
        <dbReference type="EMBL" id="MVN14419.1"/>
    </source>
</evidence>
<comment type="caution">
    <text evidence="12">The sequence shown here is derived from an EMBL/GenBank/DDBJ whole genome shotgun (WGS) entry which is preliminary data.</text>
</comment>
<dbReference type="PANTHER" id="PTHR47959:SF13">
    <property type="entry name" value="ATP-DEPENDENT RNA HELICASE RHLE"/>
    <property type="match status" value="1"/>
</dbReference>
<evidence type="ECO:0000256" key="4">
    <source>
        <dbReference type="ARBA" id="ARBA00022840"/>
    </source>
</evidence>
<dbReference type="Gene3D" id="3.40.50.300">
    <property type="entry name" value="P-loop containing nucleotide triphosphate hydrolases"/>
    <property type="match status" value="2"/>
</dbReference>
<keyword evidence="2 7" id="KW-0378">Hydrolase</keyword>
<dbReference type="Pfam" id="PF00270">
    <property type="entry name" value="DEAD"/>
    <property type="match status" value="1"/>
</dbReference>
<gene>
    <name evidence="12" type="ORF">GO738_03475</name>
</gene>
<evidence type="ECO:0000256" key="5">
    <source>
        <dbReference type="ARBA" id="ARBA00038437"/>
    </source>
</evidence>
<feature type="compositionally biased region" description="Basic and acidic residues" evidence="8">
    <location>
        <begin position="444"/>
        <end position="460"/>
    </location>
</feature>
<dbReference type="PANTHER" id="PTHR47959">
    <property type="entry name" value="ATP-DEPENDENT RNA HELICASE RHLE-RELATED"/>
    <property type="match status" value="1"/>
</dbReference>
<dbReference type="GO" id="GO:0005829">
    <property type="term" value="C:cytosol"/>
    <property type="evidence" value="ECO:0007669"/>
    <property type="project" value="TreeGrafter"/>
</dbReference>
<dbReference type="Pfam" id="PF00271">
    <property type="entry name" value="Helicase_C"/>
    <property type="match status" value="1"/>
</dbReference>
<feature type="domain" description="DEAD-box RNA helicase Q" evidence="11">
    <location>
        <begin position="2"/>
        <end position="30"/>
    </location>
</feature>
<comment type="similarity">
    <text evidence="5 7">Belongs to the DEAD box helicase family.</text>
</comment>
<feature type="domain" description="Helicase C-terminal" evidence="10">
    <location>
        <begin position="229"/>
        <end position="379"/>
    </location>
</feature>
<dbReference type="SMART" id="SM00487">
    <property type="entry name" value="DEXDc"/>
    <property type="match status" value="1"/>
</dbReference>
<dbReference type="InterPro" id="IPR000629">
    <property type="entry name" value="RNA-helicase_DEAD-box_CS"/>
</dbReference>
<feature type="compositionally biased region" description="Basic and acidic residues" evidence="8">
    <location>
        <begin position="476"/>
        <end position="502"/>
    </location>
</feature>
<dbReference type="EMBL" id="WPOC01000004">
    <property type="protein sequence ID" value="MVN14419.1"/>
    <property type="molecule type" value="Genomic_DNA"/>
</dbReference>
<evidence type="ECO:0000256" key="7">
    <source>
        <dbReference type="RuleBase" id="RU000492"/>
    </source>
</evidence>
<dbReference type="PROSITE" id="PS51192">
    <property type="entry name" value="HELICASE_ATP_BIND_1"/>
    <property type="match status" value="1"/>
</dbReference>
<protein>
    <submittedName>
        <fullName evidence="12">DEAD/DEAH box helicase</fullName>
    </submittedName>
</protein>
<dbReference type="InterPro" id="IPR001650">
    <property type="entry name" value="Helicase_C-like"/>
</dbReference>
<evidence type="ECO:0000256" key="1">
    <source>
        <dbReference type="ARBA" id="ARBA00022741"/>
    </source>
</evidence>
<feature type="domain" description="Helicase ATP-binding" evidence="9">
    <location>
        <begin position="33"/>
        <end position="206"/>
    </location>
</feature>
<accession>A0A6N8IET8</accession>
<dbReference type="InterPro" id="IPR014001">
    <property type="entry name" value="Helicase_ATP-bd"/>
</dbReference>
<dbReference type="InterPro" id="IPR027417">
    <property type="entry name" value="P-loop_NTPase"/>
</dbReference>
<dbReference type="PROSITE" id="PS51194">
    <property type="entry name" value="HELICASE_CTER"/>
    <property type="match status" value="1"/>
</dbReference>
<keyword evidence="1 7" id="KW-0547">Nucleotide-binding</keyword>
<dbReference type="SMART" id="SM00490">
    <property type="entry name" value="HELICc"/>
    <property type="match status" value="1"/>
</dbReference>
<dbReference type="InterPro" id="IPR044742">
    <property type="entry name" value="DEAD/DEAH_RhlB"/>
</dbReference>
<evidence type="ECO:0000256" key="2">
    <source>
        <dbReference type="ARBA" id="ARBA00022801"/>
    </source>
</evidence>
<dbReference type="PROSITE" id="PS00039">
    <property type="entry name" value="DEAD_ATP_HELICASE"/>
    <property type="match status" value="1"/>
</dbReference>
<feature type="short sequence motif" description="Q motif" evidence="6">
    <location>
        <begin position="2"/>
        <end position="30"/>
    </location>
</feature>
<dbReference type="GO" id="GO:0003724">
    <property type="term" value="F:RNA helicase activity"/>
    <property type="evidence" value="ECO:0007669"/>
    <property type="project" value="InterPro"/>
</dbReference>
<name>A0A6N8IET8_9ACTN</name>
<feature type="region of interest" description="Disordered" evidence="8">
    <location>
        <begin position="381"/>
        <end position="535"/>
    </location>
</feature>
<dbReference type="Proteomes" id="UP000468327">
    <property type="component" value="Unassembled WGS sequence"/>
</dbReference>
<dbReference type="GO" id="GO:0016787">
    <property type="term" value="F:hydrolase activity"/>
    <property type="evidence" value="ECO:0007669"/>
    <property type="project" value="UniProtKB-KW"/>
</dbReference>
<dbReference type="GO" id="GO:0005524">
    <property type="term" value="F:ATP binding"/>
    <property type="evidence" value="ECO:0007669"/>
    <property type="project" value="UniProtKB-KW"/>
</dbReference>
<keyword evidence="3 7" id="KW-0347">Helicase</keyword>
<dbReference type="InterPro" id="IPR050079">
    <property type="entry name" value="DEAD_box_RNA_helicase"/>
</dbReference>
<evidence type="ECO:0000256" key="3">
    <source>
        <dbReference type="ARBA" id="ARBA00022806"/>
    </source>
</evidence>
<dbReference type="InterPro" id="IPR014014">
    <property type="entry name" value="RNA_helicase_DEAD_Q_motif"/>
</dbReference>
<evidence type="ECO:0000313" key="13">
    <source>
        <dbReference type="Proteomes" id="UP000468327"/>
    </source>
</evidence>
<organism evidence="12 13">
    <name type="scientific">Gordonibacter urolithinfaciens</name>
    <dbReference type="NCBI Taxonomy" id="1335613"/>
    <lineage>
        <taxon>Bacteria</taxon>
        <taxon>Bacillati</taxon>
        <taxon>Actinomycetota</taxon>
        <taxon>Coriobacteriia</taxon>
        <taxon>Eggerthellales</taxon>
        <taxon>Eggerthellaceae</taxon>
        <taxon>Gordonibacter</taxon>
    </lineage>
</organism>
<evidence type="ECO:0000259" key="9">
    <source>
        <dbReference type="PROSITE" id="PS51192"/>
    </source>
</evidence>
<dbReference type="CDD" id="cd18787">
    <property type="entry name" value="SF2_C_DEAD"/>
    <property type="match status" value="1"/>
</dbReference>